<sequence>MKIFITALYAGLVSTAFATPIAQASDLTAVQYGTPTLSDATSVQDAVALCSQYAYYATNGYELNNNLWGKGSATSGSQCTFYDGTSGSGIKWSSTWTWQGGEDKIKSYVYTGRQLTKGKTIAKIRSMPTQIDWNYNTTNGVRANVAYDFFTAKDPNHSNASGDYELMIWLGRIGQVYPISQGRFPIAAVTIAGYNFDLYFGYNERMKVYSFVRPGQKDITSFKADVKLFFDYLASKQKFPAHEQNLIVEQVGTEVFTGGPAKFSVSSFSASVDS</sequence>
<dbReference type="EMBL" id="MU006226">
    <property type="protein sequence ID" value="KAF2826250.1"/>
    <property type="molecule type" value="Genomic_DNA"/>
</dbReference>
<evidence type="ECO:0000256" key="2">
    <source>
        <dbReference type="RuleBase" id="RU361163"/>
    </source>
</evidence>
<dbReference type="SUPFAM" id="SSF49899">
    <property type="entry name" value="Concanavalin A-like lectins/glucanases"/>
    <property type="match status" value="1"/>
</dbReference>
<evidence type="ECO:0000313" key="5">
    <source>
        <dbReference type="Proteomes" id="UP000799424"/>
    </source>
</evidence>
<dbReference type="Pfam" id="PF01670">
    <property type="entry name" value="Glyco_hydro_12"/>
    <property type="match status" value="1"/>
</dbReference>
<keyword evidence="2" id="KW-0378">Hydrolase</keyword>
<protein>
    <submittedName>
        <fullName evidence="4">Endoglucanase-like protein A</fullName>
    </submittedName>
</protein>
<dbReference type="GO" id="GO:0000272">
    <property type="term" value="P:polysaccharide catabolic process"/>
    <property type="evidence" value="ECO:0007669"/>
    <property type="project" value="UniProtKB-KW"/>
</dbReference>
<evidence type="ECO:0000256" key="1">
    <source>
        <dbReference type="ARBA" id="ARBA00005519"/>
    </source>
</evidence>
<dbReference type="GO" id="GO:0008810">
    <property type="term" value="F:cellulase activity"/>
    <property type="evidence" value="ECO:0007669"/>
    <property type="project" value="InterPro"/>
</dbReference>
<reference evidence="4" key="1">
    <citation type="journal article" date="2020" name="Stud. Mycol.">
        <title>101 Dothideomycetes genomes: a test case for predicting lifestyles and emergence of pathogens.</title>
        <authorList>
            <person name="Haridas S."/>
            <person name="Albert R."/>
            <person name="Binder M."/>
            <person name="Bloem J."/>
            <person name="Labutti K."/>
            <person name="Salamov A."/>
            <person name="Andreopoulos B."/>
            <person name="Baker S."/>
            <person name="Barry K."/>
            <person name="Bills G."/>
            <person name="Bluhm B."/>
            <person name="Cannon C."/>
            <person name="Castanera R."/>
            <person name="Culley D."/>
            <person name="Daum C."/>
            <person name="Ezra D."/>
            <person name="Gonzalez J."/>
            <person name="Henrissat B."/>
            <person name="Kuo A."/>
            <person name="Liang C."/>
            <person name="Lipzen A."/>
            <person name="Lutzoni F."/>
            <person name="Magnuson J."/>
            <person name="Mondo S."/>
            <person name="Nolan M."/>
            <person name="Ohm R."/>
            <person name="Pangilinan J."/>
            <person name="Park H.-J."/>
            <person name="Ramirez L."/>
            <person name="Alfaro M."/>
            <person name="Sun H."/>
            <person name="Tritt A."/>
            <person name="Yoshinaga Y."/>
            <person name="Zwiers L.-H."/>
            <person name="Turgeon B."/>
            <person name="Goodwin S."/>
            <person name="Spatafora J."/>
            <person name="Crous P."/>
            <person name="Grigoriev I."/>
        </authorList>
    </citation>
    <scope>NUCLEOTIDE SEQUENCE</scope>
    <source>
        <strain evidence="4">CBS 113818</strain>
    </source>
</reference>
<dbReference type="PANTHER" id="PTHR34002">
    <property type="entry name" value="BLR1656 PROTEIN"/>
    <property type="match status" value="1"/>
</dbReference>
<dbReference type="OrthoDB" id="89349at2759"/>
<keyword evidence="2" id="KW-0624">Polysaccharide degradation</keyword>
<organism evidence="4 5">
    <name type="scientific">Ophiobolus disseminans</name>
    <dbReference type="NCBI Taxonomy" id="1469910"/>
    <lineage>
        <taxon>Eukaryota</taxon>
        <taxon>Fungi</taxon>
        <taxon>Dikarya</taxon>
        <taxon>Ascomycota</taxon>
        <taxon>Pezizomycotina</taxon>
        <taxon>Dothideomycetes</taxon>
        <taxon>Pleosporomycetidae</taxon>
        <taxon>Pleosporales</taxon>
        <taxon>Pleosporineae</taxon>
        <taxon>Phaeosphaeriaceae</taxon>
        <taxon>Ophiobolus</taxon>
    </lineage>
</organism>
<dbReference type="InterPro" id="IPR013319">
    <property type="entry name" value="GH11/12"/>
</dbReference>
<comment type="similarity">
    <text evidence="1 2">Belongs to the glycosyl hydrolase 12 (cellulase H) family.</text>
</comment>
<feature type="chain" id="PRO_5025351603" evidence="3">
    <location>
        <begin position="19"/>
        <end position="274"/>
    </location>
</feature>
<keyword evidence="5" id="KW-1185">Reference proteome</keyword>
<feature type="signal peptide" evidence="3">
    <location>
        <begin position="1"/>
        <end position="18"/>
    </location>
</feature>
<proteinExistence type="inferred from homology"/>
<dbReference type="PANTHER" id="PTHR34002:SF10">
    <property type="entry name" value="PUTATIVE-RELATED"/>
    <property type="match status" value="1"/>
</dbReference>
<evidence type="ECO:0000256" key="3">
    <source>
        <dbReference type="SAM" id="SignalP"/>
    </source>
</evidence>
<dbReference type="Gene3D" id="2.60.120.180">
    <property type="match status" value="1"/>
</dbReference>
<keyword evidence="3" id="KW-0732">Signal</keyword>
<accession>A0A6A6ZYW4</accession>
<gene>
    <name evidence="4" type="ORF">CC86DRAFT_446057</name>
</gene>
<keyword evidence="2" id="KW-0119">Carbohydrate metabolism</keyword>
<dbReference type="InterPro" id="IPR002594">
    <property type="entry name" value="GH12"/>
</dbReference>
<name>A0A6A6ZYW4_9PLEO</name>
<dbReference type="Proteomes" id="UP000799424">
    <property type="component" value="Unassembled WGS sequence"/>
</dbReference>
<evidence type="ECO:0000313" key="4">
    <source>
        <dbReference type="EMBL" id="KAF2826250.1"/>
    </source>
</evidence>
<keyword evidence="2" id="KW-0326">Glycosidase</keyword>
<dbReference type="AlphaFoldDB" id="A0A6A6ZYW4"/>
<dbReference type="InterPro" id="IPR013320">
    <property type="entry name" value="ConA-like_dom_sf"/>
</dbReference>